<dbReference type="AlphaFoldDB" id="C0VXZ3"/>
<accession>C0VXZ3</accession>
<proteinExistence type="predicted"/>
<evidence type="ECO:0000256" key="1">
    <source>
        <dbReference type="SAM" id="Phobius"/>
    </source>
</evidence>
<name>C0VXZ3_9ACTO</name>
<gene>
    <name evidence="2" type="ORF">HMPREF0044_0033</name>
</gene>
<dbReference type="STRING" id="525245.HMPREF0044_0033"/>
<sequence length="120" mass="13034">MSIGLGVLVVLAGCYALVLGYIGKQGQEVELSHLHPLGIRSAIVRDSEKNWRIAHFSVHAVYYAQAGINVIAVLGMLGILFYGYTTVFGVSLAVGLWLVLNLVFTALRYHLAAKSIAEYI</sequence>
<keyword evidence="1" id="KW-0812">Transmembrane</keyword>
<organism evidence="2 3">
    <name type="scientific">Gleimia coleocanis DSM 15436</name>
    <dbReference type="NCBI Taxonomy" id="525245"/>
    <lineage>
        <taxon>Bacteria</taxon>
        <taxon>Bacillati</taxon>
        <taxon>Actinomycetota</taxon>
        <taxon>Actinomycetes</taxon>
        <taxon>Actinomycetales</taxon>
        <taxon>Actinomycetaceae</taxon>
        <taxon>Gleimia</taxon>
    </lineage>
</organism>
<dbReference type="HOGENOM" id="CLU_2044646_0_0_11"/>
<feature type="transmembrane region" description="Helical" evidence="1">
    <location>
        <begin position="6"/>
        <end position="23"/>
    </location>
</feature>
<keyword evidence="1" id="KW-0472">Membrane</keyword>
<keyword evidence="3" id="KW-1185">Reference proteome</keyword>
<comment type="caution">
    <text evidence="2">The sequence shown here is derived from an EMBL/GenBank/DDBJ whole genome shotgun (WGS) entry which is preliminary data.</text>
</comment>
<feature type="transmembrane region" description="Helical" evidence="1">
    <location>
        <begin position="60"/>
        <end position="82"/>
    </location>
</feature>
<keyword evidence="1" id="KW-1133">Transmembrane helix</keyword>
<dbReference type="Proteomes" id="UP000010301">
    <property type="component" value="Unassembled WGS sequence"/>
</dbReference>
<dbReference type="EMBL" id="ACFG01000004">
    <property type="protein sequence ID" value="EEH64296.1"/>
    <property type="molecule type" value="Genomic_DNA"/>
</dbReference>
<feature type="transmembrane region" description="Helical" evidence="1">
    <location>
        <begin position="88"/>
        <end position="107"/>
    </location>
</feature>
<evidence type="ECO:0000313" key="3">
    <source>
        <dbReference type="Proteomes" id="UP000010301"/>
    </source>
</evidence>
<protein>
    <submittedName>
        <fullName evidence="2">Uncharacterized protein</fullName>
    </submittedName>
</protein>
<reference evidence="2 3" key="1">
    <citation type="submission" date="2009-01" db="EMBL/GenBank/DDBJ databases">
        <authorList>
            <person name="Qin X."/>
            <person name="Bachman B."/>
            <person name="Battles P."/>
            <person name="Bell A."/>
            <person name="Bess C."/>
            <person name="Bickham C."/>
            <person name="Chaboub L."/>
            <person name="Chen D."/>
            <person name="Coyle M."/>
            <person name="Deiros D.R."/>
            <person name="Dinh H."/>
            <person name="Forbes L."/>
            <person name="Fowler G."/>
            <person name="Francisco L."/>
            <person name="Fu Q."/>
            <person name="Gubbala S."/>
            <person name="Hale W."/>
            <person name="Han Y."/>
            <person name="Hemphill L."/>
            <person name="Highlander S.K."/>
            <person name="Hirani K."/>
            <person name="Hogues M."/>
            <person name="Jackson L."/>
            <person name="Jakkamsetti A."/>
            <person name="Javaid M."/>
            <person name="Jiang H."/>
            <person name="Korchina V."/>
            <person name="Kovar C."/>
            <person name="Lara F."/>
            <person name="Lee S."/>
            <person name="Mata R."/>
            <person name="Mathew T."/>
            <person name="Moen C."/>
            <person name="Morales K."/>
            <person name="Munidasa M."/>
            <person name="Nazareth L."/>
            <person name="Ngo R."/>
            <person name="Nguyen L."/>
            <person name="Okwuonu G."/>
            <person name="Ongeri F."/>
            <person name="Patil S."/>
            <person name="Petrosino J."/>
            <person name="Pham C."/>
            <person name="Pham P."/>
            <person name="Pu L.-L."/>
            <person name="Puazo M."/>
            <person name="Raj R."/>
            <person name="Reid J."/>
            <person name="Rouhana J."/>
            <person name="Saada N."/>
            <person name="Shang Y."/>
            <person name="Simmons D."/>
            <person name="Thornton R."/>
            <person name="Warren J."/>
            <person name="Weissenberger G."/>
            <person name="Zhang J."/>
            <person name="Zhang L."/>
            <person name="Zhou C."/>
            <person name="Zhu D."/>
            <person name="Muzny D."/>
            <person name="Worley K."/>
            <person name="Gibbs R."/>
        </authorList>
    </citation>
    <scope>NUCLEOTIDE SEQUENCE [LARGE SCALE GENOMIC DNA]</scope>
    <source>
        <strain evidence="2 3">DSM 15436</strain>
    </source>
</reference>
<evidence type="ECO:0000313" key="2">
    <source>
        <dbReference type="EMBL" id="EEH64296.1"/>
    </source>
</evidence>